<proteinExistence type="predicted"/>
<dbReference type="SUPFAM" id="SSF109604">
    <property type="entry name" value="HD-domain/PDEase-like"/>
    <property type="match status" value="1"/>
</dbReference>
<protein>
    <submittedName>
        <fullName evidence="1">HD domain containing protein</fullName>
    </submittedName>
</protein>
<accession>A0A6J7XC03</accession>
<sequence>MLSKFLAYEPSRHTLESVMRIQAVKRWHMIDTTRTQNLAEHSANVAMLAMLIALTASIEFFDTYTHVGAVALVHDLPEAFTGDIPSHTKKMLSGVDALERLVTPRHFILEARTSTMMLIKMCDIADGIRFIRLHGVDMTAVHAQKGLEDQMIKIFQSAKNDYDWPDHVIQHVKDHLIFYAYEHS</sequence>
<dbReference type="Gene3D" id="1.10.3210.10">
    <property type="entry name" value="Hypothetical protein af1432"/>
    <property type="match status" value="1"/>
</dbReference>
<dbReference type="EMBL" id="LR798396">
    <property type="protein sequence ID" value="CAB5228596.1"/>
    <property type="molecule type" value="Genomic_DNA"/>
</dbReference>
<reference evidence="1" key="1">
    <citation type="submission" date="2020-05" db="EMBL/GenBank/DDBJ databases">
        <authorList>
            <person name="Chiriac C."/>
            <person name="Salcher M."/>
            <person name="Ghai R."/>
            <person name="Kavagutti S V."/>
        </authorList>
    </citation>
    <scope>NUCLEOTIDE SEQUENCE</scope>
</reference>
<organism evidence="1">
    <name type="scientific">uncultured Caudovirales phage</name>
    <dbReference type="NCBI Taxonomy" id="2100421"/>
    <lineage>
        <taxon>Viruses</taxon>
        <taxon>Duplodnaviria</taxon>
        <taxon>Heunggongvirae</taxon>
        <taxon>Uroviricota</taxon>
        <taxon>Caudoviricetes</taxon>
        <taxon>Peduoviridae</taxon>
        <taxon>Maltschvirus</taxon>
        <taxon>Maltschvirus maltsch</taxon>
    </lineage>
</organism>
<gene>
    <name evidence="1" type="ORF">UFOVP1544_6</name>
</gene>
<name>A0A6J7XC03_9CAUD</name>
<dbReference type="Pfam" id="PF12917">
    <property type="entry name" value="YfbR-like"/>
    <property type="match status" value="1"/>
</dbReference>
<evidence type="ECO:0000313" key="1">
    <source>
        <dbReference type="EMBL" id="CAB5228596.1"/>
    </source>
</evidence>